<dbReference type="GO" id="GO:0000160">
    <property type="term" value="P:phosphorelay signal transduction system"/>
    <property type="evidence" value="ECO:0007669"/>
    <property type="project" value="InterPro"/>
</dbReference>
<dbReference type="Gene3D" id="3.20.20.450">
    <property type="entry name" value="EAL domain"/>
    <property type="match status" value="1"/>
</dbReference>
<dbReference type="EMBL" id="CP018839">
    <property type="protein sequence ID" value="APR04774.1"/>
    <property type="molecule type" value="Genomic_DNA"/>
</dbReference>
<dbReference type="RefSeq" id="WP_075148205.1">
    <property type="nucleotide sequence ID" value="NZ_CP018839.1"/>
</dbReference>
<dbReference type="CDD" id="cd00130">
    <property type="entry name" value="PAS"/>
    <property type="match status" value="1"/>
</dbReference>
<dbReference type="InterPro" id="IPR043128">
    <property type="entry name" value="Rev_trsase/Diguanyl_cyclase"/>
</dbReference>
<dbReference type="InterPro" id="IPR035919">
    <property type="entry name" value="EAL_sf"/>
</dbReference>
<dbReference type="PANTHER" id="PTHR44757:SF2">
    <property type="entry name" value="BIOFILM ARCHITECTURE MAINTENANCE PROTEIN MBAA"/>
    <property type="match status" value="1"/>
</dbReference>
<dbReference type="SMART" id="SM00448">
    <property type="entry name" value="REC"/>
    <property type="match status" value="1"/>
</dbReference>
<dbReference type="Pfam" id="PF00990">
    <property type="entry name" value="GGDEF"/>
    <property type="match status" value="1"/>
</dbReference>
<dbReference type="PROSITE" id="PS50113">
    <property type="entry name" value="PAC"/>
    <property type="match status" value="1"/>
</dbReference>
<keyword evidence="5" id="KW-1185">Reference proteome</keyword>
<dbReference type="NCBIfam" id="TIGR00254">
    <property type="entry name" value="GGDEF"/>
    <property type="match status" value="1"/>
</dbReference>
<dbReference type="PROSITE" id="PS50112">
    <property type="entry name" value="PAS"/>
    <property type="match status" value="1"/>
</dbReference>
<dbReference type="CDD" id="cd01949">
    <property type="entry name" value="GGDEF"/>
    <property type="match status" value="1"/>
</dbReference>
<dbReference type="InterPro" id="IPR000160">
    <property type="entry name" value="GGDEF_dom"/>
</dbReference>
<dbReference type="InterPro" id="IPR001633">
    <property type="entry name" value="EAL_dom"/>
</dbReference>
<dbReference type="SUPFAM" id="SSF55073">
    <property type="entry name" value="Nucleotide cyclase"/>
    <property type="match status" value="1"/>
</dbReference>
<dbReference type="SMART" id="SM00052">
    <property type="entry name" value="EAL"/>
    <property type="match status" value="1"/>
</dbReference>
<dbReference type="Pfam" id="PF00563">
    <property type="entry name" value="EAL"/>
    <property type="match status" value="1"/>
</dbReference>
<dbReference type="SUPFAM" id="SSF141868">
    <property type="entry name" value="EAL domain-like"/>
    <property type="match status" value="1"/>
</dbReference>
<dbReference type="STRING" id="96773.Tchl_1927"/>
<dbReference type="NCBIfam" id="TIGR00229">
    <property type="entry name" value="sensory_box"/>
    <property type="match status" value="1"/>
</dbReference>
<dbReference type="PROSITE" id="PS50887">
    <property type="entry name" value="GGDEF"/>
    <property type="match status" value="1"/>
</dbReference>
<dbReference type="InterPro" id="IPR001789">
    <property type="entry name" value="Sig_transdc_resp-reg_receiver"/>
</dbReference>
<dbReference type="SUPFAM" id="SSF55785">
    <property type="entry name" value="PYP-like sensor domain (PAS domain)"/>
    <property type="match status" value="1"/>
</dbReference>
<evidence type="ECO:0000256" key="1">
    <source>
        <dbReference type="ARBA" id="ARBA00022679"/>
    </source>
</evidence>
<dbReference type="InterPro" id="IPR011006">
    <property type="entry name" value="CheY-like_superfamily"/>
</dbReference>
<dbReference type="Proteomes" id="UP000185739">
    <property type="component" value="Chromosome"/>
</dbReference>
<protein>
    <submittedName>
        <fullName evidence="4">Diguanylate cyclase</fullName>
    </submittedName>
</protein>
<dbReference type="Gene3D" id="3.40.50.2300">
    <property type="match status" value="1"/>
</dbReference>
<dbReference type="SMART" id="SM00091">
    <property type="entry name" value="PAS"/>
    <property type="match status" value="1"/>
</dbReference>
<dbReference type="InterPro" id="IPR029016">
    <property type="entry name" value="GAF-like_dom_sf"/>
</dbReference>
<dbReference type="InterPro" id="IPR052155">
    <property type="entry name" value="Biofilm_reg_signaling"/>
</dbReference>
<gene>
    <name evidence="4" type="ORF">Tchl_1927</name>
</gene>
<evidence type="ECO:0000256" key="3">
    <source>
        <dbReference type="ARBA" id="ARBA00051114"/>
    </source>
</evidence>
<dbReference type="Gene3D" id="3.30.450.40">
    <property type="match status" value="1"/>
</dbReference>
<proteinExistence type="predicted"/>
<sequence>MKHILVVDDREENRYVLRALMQGYGFSVGEAGNGADALVQARARKPDLVLSDLLMPVMDGYALLREWKADPVLRAVPFIVYTATYTGPQDEKLAHEMGADGFIVKPAEPEALMREVQSVLAVIGRQPARQSQTAETVMLKDYNAVLVAKLEQRTAELESHVAELDRARHQILRLNRLYRALSETNQAIIHTADPATLYETLCRIAVDRGGLAMAWIGLLDGDSGALTPVGRYGALPPWVERLAPLSGRGELRIPAEIAVGEGRAYLCNDLLADPALAAIHGELRAKGLAAAAAFPLVVDGRVLGCMALFSEEKGFFDLELTELVREMADDVAFAVDHFGREARRRRAEEVSRLMGRAVEASVNGIALTDPLQPGNPLVYVNPAFERITGYAAGEVVGRDPCFLIGADHDQLGVGELEAAIAGGTEGSAVLRAHRKDGSLFWSELSVAPVRDADGRLTHFVCVINDVTERKTYEEALERQYNEDALTGLASRNLLRDRSGQAIAFSRQGRRMLALMMIDLDHFKRINDSLGHEAGDVLLRTVAQRIAAVLRERDTVARLGGDEFVVLLVGLLGAGDISLIADKILRVFDAPVVVGEREIEVTASLGVSVYPQDGEDYDTLLRNAETAMYRAKQAGRNAFRFYTADMNAEALKKLELEAQLRRALARGDLLLHYQPICEAASGRVTGVEALLRCRDDGGRLMPPGEFIPLAEETGLIMVLGEWALLTACRQARCWQQAGWTLRVAVNLSTRQFRDAQLAERVRECLTGSGLPAALLKLEITESAVMEDAERAAQTLGELKALGVAISVDDFGTGYSSLAYLRRFPIDQLKIDRSFVSEVIRHPDSASIVRGIIDLAHSLRLQTVAEGVETEEEQAFLREAGCDLVQGYLHARPMEAEALERWLATREAGGEGGAGSRRGTL</sequence>
<dbReference type="CDD" id="cd01948">
    <property type="entry name" value="EAL"/>
    <property type="match status" value="1"/>
</dbReference>
<dbReference type="KEGG" id="tcl:Tchl_1927"/>
<dbReference type="Pfam" id="PF13426">
    <property type="entry name" value="PAS_9"/>
    <property type="match status" value="1"/>
</dbReference>
<dbReference type="PANTHER" id="PTHR44757">
    <property type="entry name" value="DIGUANYLATE CYCLASE DGCP"/>
    <property type="match status" value="1"/>
</dbReference>
<keyword evidence="2" id="KW-0418">Kinase</keyword>
<dbReference type="FunFam" id="3.30.70.270:FF:000001">
    <property type="entry name" value="Diguanylate cyclase domain protein"/>
    <property type="match status" value="1"/>
</dbReference>
<dbReference type="Pfam" id="PF00072">
    <property type="entry name" value="Response_reg"/>
    <property type="match status" value="1"/>
</dbReference>
<dbReference type="Gene3D" id="3.30.70.270">
    <property type="match status" value="1"/>
</dbReference>
<dbReference type="InterPro" id="IPR000700">
    <property type="entry name" value="PAS-assoc_C"/>
</dbReference>
<keyword evidence="1" id="KW-0808">Transferase</keyword>
<dbReference type="PROSITE" id="PS50883">
    <property type="entry name" value="EAL"/>
    <property type="match status" value="1"/>
</dbReference>
<dbReference type="Gene3D" id="3.30.450.20">
    <property type="entry name" value="PAS domain"/>
    <property type="match status" value="1"/>
</dbReference>
<dbReference type="Pfam" id="PF13185">
    <property type="entry name" value="GAF_2"/>
    <property type="match status" value="1"/>
</dbReference>
<dbReference type="InterPro" id="IPR003018">
    <property type="entry name" value="GAF"/>
</dbReference>
<evidence type="ECO:0000256" key="2">
    <source>
        <dbReference type="ARBA" id="ARBA00022777"/>
    </source>
</evidence>
<dbReference type="InterPro" id="IPR000014">
    <property type="entry name" value="PAS"/>
</dbReference>
<dbReference type="InterPro" id="IPR035965">
    <property type="entry name" value="PAS-like_dom_sf"/>
</dbReference>
<evidence type="ECO:0000313" key="4">
    <source>
        <dbReference type="EMBL" id="APR04774.1"/>
    </source>
</evidence>
<accession>A0A1H5X8A6</accession>
<dbReference type="AlphaFoldDB" id="A0A1H5X8A6"/>
<dbReference type="GO" id="GO:0071111">
    <property type="term" value="F:cyclic-guanylate-specific phosphodiesterase activity"/>
    <property type="evidence" value="ECO:0007669"/>
    <property type="project" value="UniProtKB-EC"/>
</dbReference>
<dbReference type="GO" id="GO:0016301">
    <property type="term" value="F:kinase activity"/>
    <property type="evidence" value="ECO:0007669"/>
    <property type="project" value="UniProtKB-KW"/>
</dbReference>
<dbReference type="SMART" id="SM00086">
    <property type="entry name" value="PAC"/>
    <property type="match status" value="1"/>
</dbReference>
<dbReference type="GO" id="GO:0071732">
    <property type="term" value="P:cellular response to nitric oxide"/>
    <property type="evidence" value="ECO:0007669"/>
    <property type="project" value="UniProtKB-ARBA"/>
</dbReference>
<name>A0A1H5X8A6_9RHOO</name>
<dbReference type="PROSITE" id="PS50110">
    <property type="entry name" value="RESPONSE_REGULATORY"/>
    <property type="match status" value="1"/>
</dbReference>
<organism evidence="4 5">
    <name type="scientific">Thauera chlorobenzoica</name>
    <dbReference type="NCBI Taxonomy" id="96773"/>
    <lineage>
        <taxon>Bacteria</taxon>
        <taxon>Pseudomonadati</taxon>
        <taxon>Pseudomonadota</taxon>
        <taxon>Betaproteobacteria</taxon>
        <taxon>Rhodocyclales</taxon>
        <taxon>Zoogloeaceae</taxon>
        <taxon>Thauera</taxon>
    </lineage>
</organism>
<dbReference type="InterPro" id="IPR001610">
    <property type="entry name" value="PAC"/>
</dbReference>
<dbReference type="SMART" id="SM00267">
    <property type="entry name" value="GGDEF"/>
    <property type="match status" value="1"/>
</dbReference>
<comment type="catalytic activity">
    <reaction evidence="3">
        <text>3',3'-c-di-GMP + H2O = 5'-phosphoguanylyl(3'-&gt;5')guanosine + H(+)</text>
        <dbReference type="Rhea" id="RHEA:24902"/>
        <dbReference type="ChEBI" id="CHEBI:15377"/>
        <dbReference type="ChEBI" id="CHEBI:15378"/>
        <dbReference type="ChEBI" id="CHEBI:58754"/>
        <dbReference type="ChEBI" id="CHEBI:58805"/>
        <dbReference type="EC" id="3.1.4.52"/>
    </reaction>
    <physiologicalReaction direction="left-to-right" evidence="3">
        <dbReference type="Rhea" id="RHEA:24903"/>
    </physiologicalReaction>
</comment>
<dbReference type="FunFam" id="3.20.20.450:FF:000001">
    <property type="entry name" value="Cyclic di-GMP phosphodiesterase yahA"/>
    <property type="match status" value="1"/>
</dbReference>
<dbReference type="SUPFAM" id="SSF55781">
    <property type="entry name" value="GAF domain-like"/>
    <property type="match status" value="1"/>
</dbReference>
<dbReference type="SUPFAM" id="SSF52172">
    <property type="entry name" value="CheY-like"/>
    <property type="match status" value="1"/>
</dbReference>
<evidence type="ECO:0000313" key="5">
    <source>
        <dbReference type="Proteomes" id="UP000185739"/>
    </source>
</evidence>
<reference evidence="4 5" key="1">
    <citation type="submission" date="2016-12" db="EMBL/GenBank/DDBJ databases">
        <title>Complete genome sequence of Thauera chlorobenzoica, a Betaproteobacterium degrading haloaromatics anaerobically to CO2 and halides.</title>
        <authorList>
            <person name="Goris T."/>
            <person name="Mergelsberg M."/>
            <person name="Boll M."/>
        </authorList>
    </citation>
    <scope>NUCLEOTIDE SEQUENCE [LARGE SCALE GENOMIC DNA]</scope>
    <source>
        <strain evidence="4 5">3CB1</strain>
    </source>
</reference>
<dbReference type="InterPro" id="IPR029787">
    <property type="entry name" value="Nucleotide_cyclase"/>
</dbReference>